<gene>
    <name evidence="3" type="ORF">ADUPG1_008061</name>
</gene>
<keyword evidence="4" id="KW-1185">Reference proteome</keyword>
<comment type="caution">
    <text evidence="3">The sequence shown here is derived from an EMBL/GenBank/DDBJ whole genome shotgun (WGS) entry which is preliminary data.</text>
</comment>
<dbReference type="Proteomes" id="UP001057375">
    <property type="component" value="Unassembled WGS sequence"/>
</dbReference>
<dbReference type="InterPro" id="IPR039461">
    <property type="entry name" value="Peptidase_M49"/>
</dbReference>
<accession>A0ABQ5KT39</accession>
<keyword evidence="1" id="KW-0479">Metal-binding</keyword>
<dbReference type="Gene3D" id="3.30.540.30">
    <property type="match status" value="2"/>
</dbReference>
<evidence type="ECO:0000313" key="3">
    <source>
        <dbReference type="EMBL" id="GKT34768.1"/>
    </source>
</evidence>
<dbReference type="PANTHER" id="PTHR23422">
    <property type="entry name" value="DIPEPTIDYL PEPTIDASE III-RELATED"/>
    <property type="match status" value="1"/>
</dbReference>
<keyword evidence="2" id="KW-0378">Hydrolase</keyword>
<reference evidence="3" key="1">
    <citation type="submission" date="2022-03" db="EMBL/GenBank/DDBJ databases">
        <title>Draft genome sequence of Aduncisulcus paluster, a free-living microaerophilic Fornicata.</title>
        <authorList>
            <person name="Yuyama I."/>
            <person name="Kume K."/>
            <person name="Tamura T."/>
            <person name="Inagaki Y."/>
            <person name="Hashimoto T."/>
        </authorList>
    </citation>
    <scope>NUCLEOTIDE SEQUENCE</scope>
    <source>
        <strain evidence="3">NY0171</strain>
    </source>
</reference>
<evidence type="ECO:0000256" key="2">
    <source>
        <dbReference type="ARBA" id="ARBA00022801"/>
    </source>
</evidence>
<dbReference type="EMBL" id="BQXS01010863">
    <property type="protein sequence ID" value="GKT34768.1"/>
    <property type="molecule type" value="Genomic_DNA"/>
</dbReference>
<protein>
    <submittedName>
        <fullName evidence="3">Dipeptidyl peptidase 3</fullName>
    </submittedName>
</protein>
<evidence type="ECO:0000313" key="4">
    <source>
        <dbReference type="Proteomes" id="UP001057375"/>
    </source>
</evidence>
<dbReference type="Pfam" id="PF03571">
    <property type="entry name" value="Peptidase_M49"/>
    <property type="match status" value="2"/>
</dbReference>
<evidence type="ECO:0000256" key="1">
    <source>
        <dbReference type="ARBA" id="ARBA00022723"/>
    </source>
</evidence>
<organism evidence="3 4">
    <name type="scientific">Aduncisulcus paluster</name>
    <dbReference type="NCBI Taxonomy" id="2918883"/>
    <lineage>
        <taxon>Eukaryota</taxon>
        <taxon>Metamonada</taxon>
        <taxon>Carpediemonas-like organisms</taxon>
        <taxon>Aduncisulcus</taxon>
    </lineage>
</organism>
<name>A0ABQ5KT39_9EUKA</name>
<proteinExistence type="predicted"/>
<dbReference type="PANTHER" id="PTHR23422:SF11">
    <property type="entry name" value="DIPEPTIDYL PEPTIDASE 3"/>
    <property type="match status" value="1"/>
</dbReference>
<sequence>MDDIPEEFLCSQSFPIGCLDVSDLFEKLPGPLQQYAISLSRAVWSSFPITLYQVSKESPIIFKFIQKIFSEPNRNILEKILTSDELTQLKEYAAMFLTQAGCYLGFGDKKFLPRLPKSRLESMCKELDSKVDGSSIFDTFHTCIESIYSLEDTEKLLGMPNKNSTTYFEGLTDDECERVNQAMKDLKIPFENTIIKAEMDKDEPVIVIHFASIDIEEPVDTKAVITCSDGSTKRLLTKKGIFSDVLKTVVVHLEEAKRQAPGELQSKMLEYLINHYKHGALKDHIDYSAEWVRDKKPIVETYQGFIETYRDPTGLRAEMEGFVALVNVERTETYTSLVSKADIILPLLPWDSLFECKSFTAPAYTALEVLSFSTTGLPLAINLPNFDVVTRSIGSKNMTLQNVLSQRMCADEHPTFVPEEDRLEYLRIITPCEEVMTSLHELYGHGSGRCIKKDVEAESEGTFTDFPKDAAFPTEAISGIHKLLGLDLPMSLPKTLAEARRYQDGETYNGVFGSIASSIEECRAESVSLYLCSCWEVLHVFGIKEEEFDSFVRICWLGMLRGCVAGLEFYSPESECWLQAHCRARFAILKTVLAAKIDGKPIITLDENANVHLPDTEVLLKIPRDFISALVSNLTMSKATGETSLCAFEKLTEVDGDWLAIREAVVRQKKPRMVFSQCILPSIGDERLIPAKKDLDGVIDGVMVNVTRATGILKI</sequence>